<feature type="domain" description="A to I editase" evidence="12">
    <location>
        <begin position="85"/>
        <end position="301"/>
    </location>
</feature>
<dbReference type="EMBL" id="JAACXV010013301">
    <property type="protein sequence ID" value="KAF7273778.1"/>
    <property type="molecule type" value="Genomic_DNA"/>
</dbReference>
<comment type="cofactor">
    <cofactor evidence="5">
        <name>1D-myo-inositol hexakisphosphate</name>
        <dbReference type="ChEBI" id="CHEBI:58130"/>
    </cofactor>
</comment>
<dbReference type="GO" id="GO:0003723">
    <property type="term" value="F:RNA binding"/>
    <property type="evidence" value="ECO:0007669"/>
    <property type="project" value="InterPro"/>
</dbReference>
<dbReference type="GO" id="GO:0046872">
    <property type="term" value="F:metal ion binding"/>
    <property type="evidence" value="ECO:0007669"/>
    <property type="project" value="UniProtKB-KW"/>
</dbReference>
<dbReference type="AlphaFoldDB" id="A0A834M7R9"/>
<sequence>MLPDCDKDNIHTTIASLCLKHFHSLPKSGKPQENEWTVLSCIVKEQQNEFQVVALAKKRKVDIDEDIYRTGAKCLSNSIKQDLKEKGERYHILGVVRIKPGRGDPTVSVSCSDKISKWSHMGIQGALLMTFIENPIYLSTFTIVQNTPFCKEALKRALYGRLVNLNLKLPFGENCMCIKQVDVSFAYCKTNEKQPCPSSIYWFSNGKRSCLEVSVNGKKQGVTKKHLHTEKARVKICKLEFFNMFVKKLDEYGIKLYENIENKELSYKTAKESCKDYKLNWDSLKQSFGSWTLKNDLLLNFKLEKYT</sequence>
<keyword evidence="3" id="KW-0378">Hydrolase</keyword>
<evidence type="ECO:0000256" key="10">
    <source>
        <dbReference type="ARBA" id="ARBA00041760"/>
    </source>
</evidence>
<evidence type="ECO:0000313" key="13">
    <source>
        <dbReference type="EMBL" id="KAF7273778.1"/>
    </source>
</evidence>
<dbReference type="PROSITE" id="PS50141">
    <property type="entry name" value="A_DEAMIN_EDITASE"/>
    <property type="match status" value="1"/>
</dbReference>
<keyword evidence="14" id="KW-1185">Reference proteome</keyword>
<evidence type="ECO:0000256" key="9">
    <source>
        <dbReference type="ARBA" id="ARBA00040502"/>
    </source>
</evidence>
<dbReference type="SMART" id="SM00552">
    <property type="entry name" value="ADEAMc"/>
    <property type="match status" value="1"/>
</dbReference>
<dbReference type="OrthoDB" id="416253at2759"/>
<gene>
    <name evidence="13" type="ORF">GWI33_013533</name>
</gene>
<comment type="similarity">
    <text evidence="7">Belongs to the ADAT1 family.</text>
</comment>
<dbReference type="GO" id="GO:0043829">
    <property type="term" value="F:tRNA-specific adenosine-37 deaminase activity"/>
    <property type="evidence" value="ECO:0007669"/>
    <property type="project" value="UniProtKB-EC"/>
</dbReference>
<accession>A0A834M7R9</accession>
<comment type="catalytic activity">
    <reaction evidence="11">
        <text>adenosine(37) in tRNA(Ala) + H2O + H(+) = inosine(37) in tRNA(Ala) + NH4(+)</text>
        <dbReference type="Rhea" id="RHEA:50968"/>
        <dbReference type="Rhea" id="RHEA-COMP:12855"/>
        <dbReference type="Rhea" id="RHEA-COMP:12856"/>
        <dbReference type="ChEBI" id="CHEBI:15377"/>
        <dbReference type="ChEBI" id="CHEBI:15378"/>
        <dbReference type="ChEBI" id="CHEBI:28938"/>
        <dbReference type="ChEBI" id="CHEBI:74411"/>
        <dbReference type="ChEBI" id="CHEBI:82852"/>
        <dbReference type="EC" id="3.5.4.34"/>
    </reaction>
</comment>
<dbReference type="EC" id="3.5.4.34" evidence="8"/>
<keyword evidence="4" id="KW-0862">Zinc</keyword>
<evidence type="ECO:0000256" key="5">
    <source>
        <dbReference type="ARBA" id="ARBA00037026"/>
    </source>
</evidence>
<evidence type="ECO:0000256" key="6">
    <source>
        <dbReference type="ARBA" id="ARBA00037784"/>
    </source>
</evidence>
<evidence type="ECO:0000256" key="1">
    <source>
        <dbReference type="ARBA" id="ARBA00022694"/>
    </source>
</evidence>
<dbReference type="Pfam" id="PF02137">
    <property type="entry name" value="A_deamin"/>
    <property type="match status" value="1"/>
</dbReference>
<proteinExistence type="inferred from homology"/>
<dbReference type="PANTHER" id="PTHR46516:SF1">
    <property type="entry name" value="TRNA-SPECIFIC ADENOSINE DEAMINASE 1"/>
    <property type="match status" value="1"/>
</dbReference>
<name>A0A834M7R9_RHYFE</name>
<dbReference type="GO" id="GO:0008033">
    <property type="term" value="P:tRNA processing"/>
    <property type="evidence" value="ECO:0007669"/>
    <property type="project" value="UniProtKB-KW"/>
</dbReference>
<keyword evidence="1" id="KW-0819">tRNA processing</keyword>
<evidence type="ECO:0000256" key="8">
    <source>
        <dbReference type="ARBA" id="ARBA00038940"/>
    </source>
</evidence>
<reference evidence="13" key="1">
    <citation type="submission" date="2020-08" db="EMBL/GenBank/DDBJ databases">
        <title>Genome sequencing and assembly of the red palm weevil Rhynchophorus ferrugineus.</title>
        <authorList>
            <person name="Dias G.B."/>
            <person name="Bergman C.M."/>
            <person name="Manee M."/>
        </authorList>
    </citation>
    <scope>NUCLEOTIDE SEQUENCE</scope>
    <source>
        <strain evidence="13">AA-2017</strain>
        <tissue evidence="13">Whole larva</tissue>
    </source>
</reference>
<evidence type="ECO:0000256" key="4">
    <source>
        <dbReference type="ARBA" id="ARBA00022833"/>
    </source>
</evidence>
<comment type="function">
    <text evidence="6">Specifically deaminates adenosine-37 to inosine in tRNA-Ala.</text>
</comment>
<comment type="caution">
    <text evidence="13">The sequence shown here is derived from an EMBL/GenBank/DDBJ whole genome shotgun (WGS) entry which is preliminary data.</text>
</comment>
<organism evidence="13 14">
    <name type="scientific">Rhynchophorus ferrugineus</name>
    <name type="common">Red palm weevil</name>
    <name type="synonym">Curculio ferrugineus</name>
    <dbReference type="NCBI Taxonomy" id="354439"/>
    <lineage>
        <taxon>Eukaryota</taxon>
        <taxon>Metazoa</taxon>
        <taxon>Ecdysozoa</taxon>
        <taxon>Arthropoda</taxon>
        <taxon>Hexapoda</taxon>
        <taxon>Insecta</taxon>
        <taxon>Pterygota</taxon>
        <taxon>Neoptera</taxon>
        <taxon>Endopterygota</taxon>
        <taxon>Coleoptera</taxon>
        <taxon>Polyphaga</taxon>
        <taxon>Cucujiformia</taxon>
        <taxon>Curculionidae</taxon>
        <taxon>Dryophthorinae</taxon>
        <taxon>Rhynchophorus</taxon>
    </lineage>
</organism>
<evidence type="ECO:0000259" key="12">
    <source>
        <dbReference type="PROSITE" id="PS50141"/>
    </source>
</evidence>
<keyword evidence="2" id="KW-0479">Metal-binding</keyword>
<evidence type="ECO:0000256" key="3">
    <source>
        <dbReference type="ARBA" id="ARBA00022801"/>
    </source>
</evidence>
<evidence type="ECO:0000256" key="7">
    <source>
        <dbReference type="ARBA" id="ARBA00038326"/>
    </source>
</evidence>
<dbReference type="Proteomes" id="UP000625711">
    <property type="component" value="Unassembled WGS sequence"/>
</dbReference>
<evidence type="ECO:0000256" key="11">
    <source>
        <dbReference type="ARBA" id="ARBA00047635"/>
    </source>
</evidence>
<dbReference type="PANTHER" id="PTHR46516">
    <property type="entry name" value="TRNA-SPECIFIC ADENOSINE DEAMINASE 1"/>
    <property type="match status" value="1"/>
</dbReference>
<protein>
    <recommendedName>
        <fullName evidence="9">tRNA-specific adenosine deaminase 1</fullName>
        <ecNumber evidence="8">3.5.4.34</ecNumber>
    </recommendedName>
    <alternativeName>
        <fullName evidence="10">tRNA-specific adenosine-37 deaminase</fullName>
    </alternativeName>
</protein>
<dbReference type="InterPro" id="IPR002466">
    <property type="entry name" value="A_deamin"/>
</dbReference>
<evidence type="ECO:0000256" key="2">
    <source>
        <dbReference type="ARBA" id="ARBA00022723"/>
    </source>
</evidence>
<evidence type="ECO:0000313" key="14">
    <source>
        <dbReference type="Proteomes" id="UP000625711"/>
    </source>
</evidence>